<keyword evidence="3" id="KW-1185">Reference proteome</keyword>
<accession>A0A0C9UCP8</accession>
<name>A0A0C9UCP8_SPHS4</name>
<dbReference type="HOGENOM" id="CLU_2051128_0_0_1"/>
<feature type="region of interest" description="Disordered" evidence="1">
    <location>
        <begin position="62"/>
        <end position="83"/>
    </location>
</feature>
<evidence type="ECO:0000256" key="1">
    <source>
        <dbReference type="SAM" id="MobiDB-lite"/>
    </source>
</evidence>
<protein>
    <submittedName>
        <fullName evidence="2">Uncharacterized protein</fullName>
    </submittedName>
</protein>
<evidence type="ECO:0000313" key="3">
    <source>
        <dbReference type="Proteomes" id="UP000054279"/>
    </source>
</evidence>
<evidence type="ECO:0000313" key="2">
    <source>
        <dbReference type="EMBL" id="KIJ32434.1"/>
    </source>
</evidence>
<organism evidence="2 3">
    <name type="scientific">Sphaerobolus stellatus (strain SS14)</name>
    <dbReference type="NCBI Taxonomy" id="990650"/>
    <lineage>
        <taxon>Eukaryota</taxon>
        <taxon>Fungi</taxon>
        <taxon>Dikarya</taxon>
        <taxon>Basidiomycota</taxon>
        <taxon>Agaricomycotina</taxon>
        <taxon>Agaricomycetes</taxon>
        <taxon>Phallomycetidae</taxon>
        <taxon>Geastrales</taxon>
        <taxon>Sphaerobolaceae</taxon>
        <taxon>Sphaerobolus</taxon>
    </lineage>
</organism>
<dbReference type="Proteomes" id="UP000054279">
    <property type="component" value="Unassembled WGS sequence"/>
</dbReference>
<gene>
    <name evidence="2" type="ORF">M422DRAFT_35835</name>
</gene>
<proteinExistence type="predicted"/>
<reference evidence="2 3" key="1">
    <citation type="submission" date="2014-06" db="EMBL/GenBank/DDBJ databases">
        <title>Evolutionary Origins and Diversification of the Mycorrhizal Mutualists.</title>
        <authorList>
            <consortium name="DOE Joint Genome Institute"/>
            <consortium name="Mycorrhizal Genomics Consortium"/>
            <person name="Kohler A."/>
            <person name="Kuo A."/>
            <person name="Nagy L.G."/>
            <person name="Floudas D."/>
            <person name="Copeland A."/>
            <person name="Barry K.W."/>
            <person name="Cichocki N."/>
            <person name="Veneault-Fourrey C."/>
            <person name="LaButti K."/>
            <person name="Lindquist E.A."/>
            <person name="Lipzen A."/>
            <person name="Lundell T."/>
            <person name="Morin E."/>
            <person name="Murat C."/>
            <person name="Riley R."/>
            <person name="Ohm R."/>
            <person name="Sun H."/>
            <person name="Tunlid A."/>
            <person name="Henrissat B."/>
            <person name="Grigoriev I.V."/>
            <person name="Hibbett D.S."/>
            <person name="Martin F."/>
        </authorList>
    </citation>
    <scope>NUCLEOTIDE SEQUENCE [LARGE SCALE GENOMIC DNA]</scope>
    <source>
        <strain evidence="2 3">SS14</strain>
    </source>
</reference>
<dbReference type="EMBL" id="KN837227">
    <property type="protein sequence ID" value="KIJ32434.1"/>
    <property type="molecule type" value="Genomic_DNA"/>
</dbReference>
<dbReference type="AlphaFoldDB" id="A0A0C9UCP8"/>
<sequence>MGSFTRYPSYDCRSCFNRTTNHTCKSRCCIHIHPASAPTSNDAPAIAFCLYLKAKGAKAKAKAPAPAPALNRTPPTKPLESIPERRSLIQAASAVTTLSAREERRMLAKMATPAAEKAKTITRRRNC</sequence>